<comment type="subcellular location">
    <subcellularLocation>
        <location evidence="2">Nucleus</location>
    </subcellularLocation>
</comment>
<evidence type="ECO:0000259" key="8">
    <source>
        <dbReference type="Pfam" id="PF13359"/>
    </source>
</evidence>
<organism evidence="9 10">
    <name type="scientific">Monopterus albus</name>
    <name type="common">Swamp eel</name>
    <dbReference type="NCBI Taxonomy" id="43700"/>
    <lineage>
        <taxon>Eukaryota</taxon>
        <taxon>Metazoa</taxon>
        <taxon>Chordata</taxon>
        <taxon>Craniata</taxon>
        <taxon>Vertebrata</taxon>
        <taxon>Euteleostomi</taxon>
        <taxon>Actinopterygii</taxon>
        <taxon>Neopterygii</taxon>
        <taxon>Teleostei</taxon>
        <taxon>Neoteleostei</taxon>
        <taxon>Acanthomorphata</taxon>
        <taxon>Anabantaria</taxon>
        <taxon>Synbranchiformes</taxon>
        <taxon>Synbranchidae</taxon>
        <taxon>Monopterus</taxon>
    </lineage>
</organism>
<feature type="domain" description="DDE Tnp4" evidence="8">
    <location>
        <begin position="171"/>
        <end position="326"/>
    </location>
</feature>
<evidence type="ECO:0000256" key="6">
    <source>
        <dbReference type="ARBA" id="ARBA00022801"/>
    </source>
</evidence>
<evidence type="ECO:0000256" key="7">
    <source>
        <dbReference type="ARBA" id="ARBA00023242"/>
    </source>
</evidence>
<evidence type="ECO:0000256" key="5">
    <source>
        <dbReference type="ARBA" id="ARBA00022723"/>
    </source>
</evidence>
<reference evidence="9" key="2">
    <citation type="submission" date="2025-09" db="UniProtKB">
        <authorList>
            <consortium name="Ensembl"/>
        </authorList>
    </citation>
    <scope>IDENTIFICATION</scope>
</reference>
<comment type="cofactor">
    <cofactor evidence="1">
        <name>a divalent metal cation</name>
        <dbReference type="ChEBI" id="CHEBI:60240"/>
    </cofactor>
</comment>
<dbReference type="GO" id="GO:0005634">
    <property type="term" value="C:nucleus"/>
    <property type="evidence" value="ECO:0007669"/>
    <property type="project" value="UniProtKB-SubCell"/>
</dbReference>
<dbReference type="AlphaFoldDB" id="A0A3Q3K840"/>
<protein>
    <recommendedName>
        <fullName evidence="8">DDE Tnp4 domain-containing protein</fullName>
    </recommendedName>
</protein>
<evidence type="ECO:0000256" key="2">
    <source>
        <dbReference type="ARBA" id="ARBA00004123"/>
    </source>
</evidence>
<keyword evidence="6" id="KW-0378">Hydrolase</keyword>
<keyword evidence="4" id="KW-0540">Nuclease</keyword>
<dbReference type="PANTHER" id="PTHR22930">
    <property type="match status" value="1"/>
</dbReference>
<dbReference type="Proteomes" id="UP000261600">
    <property type="component" value="Unplaced"/>
</dbReference>
<evidence type="ECO:0000313" key="10">
    <source>
        <dbReference type="Proteomes" id="UP000261600"/>
    </source>
</evidence>
<name>A0A3Q3K840_MONAL</name>
<dbReference type="Ensembl" id="ENSMALT00000025929.1">
    <property type="protein sequence ID" value="ENSMALP00000025455.1"/>
    <property type="gene ID" value="ENSMALG00000017701.1"/>
</dbReference>
<evidence type="ECO:0000256" key="4">
    <source>
        <dbReference type="ARBA" id="ARBA00022722"/>
    </source>
</evidence>
<dbReference type="GO" id="GO:0004518">
    <property type="term" value="F:nuclease activity"/>
    <property type="evidence" value="ECO:0007669"/>
    <property type="project" value="UniProtKB-KW"/>
</dbReference>
<keyword evidence="10" id="KW-1185">Reference proteome</keyword>
<keyword evidence="5" id="KW-0479">Metal-binding</keyword>
<evidence type="ECO:0000256" key="1">
    <source>
        <dbReference type="ARBA" id="ARBA00001968"/>
    </source>
</evidence>
<accession>A0A3Q3K840</accession>
<dbReference type="PANTHER" id="PTHR22930:SF206">
    <property type="entry name" value="NUCLEASE HARBI1"/>
    <property type="match status" value="1"/>
</dbReference>
<dbReference type="InterPro" id="IPR027806">
    <property type="entry name" value="HARBI1_dom"/>
</dbReference>
<dbReference type="InterPro" id="IPR045249">
    <property type="entry name" value="HARBI1-like"/>
</dbReference>
<evidence type="ECO:0000313" key="9">
    <source>
        <dbReference type="Ensembl" id="ENSMALP00000025455.1"/>
    </source>
</evidence>
<keyword evidence="7" id="KW-0539">Nucleus</keyword>
<dbReference type="GO" id="GO:0046872">
    <property type="term" value="F:metal ion binding"/>
    <property type="evidence" value="ECO:0007669"/>
    <property type="project" value="UniProtKB-KW"/>
</dbReference>
<evidence type="ECO:0000256" key="3">
    <source>
        <dbReference type="ARBA" id="ARBA00006958"/>
    </source>
</evidence>
<sequence>RSHGNTCVNVCLRYMKLKAIMTTCALRQSQRKAWKLERPHGQVFWSSVLNNFDDKQWKEHFSMSRSTFEYVLQLVKDTLKQKTTRWRKPIEPRRRLAVTLWWYATPSEYRTISGLFGVGLSTVCVLVRQVTAALKSTLLERFVRLPEGERLEQALQGFAGRGYPMCAGAIGGTHVPVIAPKKDHAAYFNRKGWHSIVMQAVVDHNFTDIYVGCPGSTHDARVLADSPLYKRAEDQMSTMVNGVEVPVHLIGDPAYPLTKWLMNGFTNHHCLTPEQHNFNYRLSSARMVVENAFDRLKGRWRCLLKCNVINVEFIPDIVAVCCILHNVCELKKDTFLPNWNINSYEGPQHSTTAHALCLILLNQLGSTETTAVIDVIMRPVQVQIKQSDVVQTNSRVEAFVSC</sequence>
<dbReference type="Pfam" id="PF13359">
    <property type="entry name" value="DDE_Tnp_4"/>
    <property type="match status" value="1"/>
</dbReference>
<dbReference type="GO" id="GO:0016787">
    <property type="term" value="F:hydrolase activity"/>
    <property type="evidence" value="ECO:0007669"/>
    <property type="project" value="UniProtKB-KW"/>
</dbReference>
<reference evidence="9" key="1">
    <citation type="submission" date="2025-08" db="UniProtKB">
        <authorList>
            <consortium name="Ensembl"/>
        </authorList>
    </citation>
    <scope>IDENTIFICATION</scope>
</reference>
<comment type="similarity">
    <text evidence="3">Belongs to the HARBI1 family.</text>
</comment>
<proteinExistence type="inferred from homology"/>